<protein>
    <recommendedName>
        <fullName evidence="3">26S proteasome non-ATPase regulatory subunit 5</fullName>
    </recommendedName>
</protein>
<dbReference type="InterPro" id="IPR011989">
    <property type="entry name" value="ARM-like"/>
</dbReference>
<dbReference type="Gene3D" id="1.25.10.10">
    <property type="entry name" value="Leucine-rich Repeat Variant"/>
    <property type="match status" value="1"/>
</dbReference>
<accession>A0AAV7FBD3</accession>
<evidence type="ECO:0000313" key="2">
    <source>
        <dbReference type="Proteomes" id="UP000825729"/>
    </source>
</evidence>
<dbReference type="InterPro" id="IPR016024">
    <property type="entry name" value="ARM-type_fold"/>
</dbReference>
<name>A0AAV7FBD3_ARIFI</name>
<dbReference type="GO" id="GO:0005829">
    <property type="term" value="C:cytosol"/>
    <property type="evidence" value="ECO:0007669"/>
    <property type="project" value="TreeGrafter"/>
</dbReference>
<organism evidence="1 2">
    <name type="scientific">Aristolochia fimbriata</name>
    <name type="common">White veined hardy Dutchman's pipe vine</name>
    <dbReference type="NCBI Taxonomy" id="158543"/>
    <lineage>
        <taxon>Eukaryota</taxon>
        <taxon>Viridiplantae</taxon>
        <taxon>Streptophyta</taxon>
        <taxon>Embryophyta</taxon>
        <taxon>Tracheophyta</taxon>
        <taxon>Spermatophyta</taxon>
        <taxon>Magnoliopsida</taxon>
        <taxon>Magnoliidae</taxon>
        <taxon>Piperales</taxon>
        <taxon>Aristolochiaceae</taxon>
        <taxon>Aristolochia</taxon>
    </lineage>
</organism>
<dbReference type="SUPFAM" id="SSF48371">
    <property type="entry name" value="ARM repeat"/>
    <property type="match status" value="1"/>
</dbReference>
<comment type="caution">
    <text evidence="1">The sequence shown here is derived from an EMBL/GenBank/DDBJ whole genome shotgun (WGS) entry which is preliminary data.</text>
</comment>
<proteinExistence type="predicted"/>
<dbReference type="InterPro" id="IPR019538">
    <property type="entry name" value="PSMD5"/>
</dbReference>
<keyword evidence="2" id="KW-1185">Reference proteome</keyword>
<dbReference type="PANTHER" id="PTHR13554">
    <property type="entry name" value="26S PROTEASOME NON-ATPASE REGULATORY SUBUNIT 5-RELATED"/>
    <property type="match status" value="1"/>
</dbReference>
<evidence type="ECO:0008006" key="3">
    <source>
        <dbReference type="Google" id="ProtNLM"/>
    </source>
</evidence>
<dbReference type="Pfam" id="PF10508">
    <property type="entry name" value="Proteasom_PSMB"/>
    <property type="match status" value="1"/>
</dbReference>
<reference evidence="1 2" key="1">
    <citation type="submission" date="2021-07" db="EMBL/GenBank/DDBJ databases">
        <title>The Aristolochia fimbriata genome: insights into angiosperm evolution, floral development and chemical biosynthesis.</title>
        <authorList>
            <person name="Jiao Y."/>
        </authorList>
    </citation>
    <scope>NUCLEOTIDE SEQUENCE [LARGE SCALE GENOMIC DNA]</scope>
    <source>
        <strain evidence="1">IBCAS-2021</strain>
        <tissue evidence="1">Leaf</tissue>
    </source>
</reference>
<dbReference type="AlphaFoldDB" id="A0AAV7FBD3"/>
<sequence>MEAEYLGANADRLSLLLAAATEFASYPGMQTDASVKEFLDRFPLSVVLSVLQTEANAPEVESTLVSCLERIFKTKYGSSFIPQYMPFVHVGLQTESQIIRCLACKVVSCLLENVDMDGDSVVKLLTEYKIYPLLINCLIKGDEQLSSASTDAIIALAKSPKGIDVIFPQVPTQETHFKSIVAQCSSWARIRVLSVIVKLFSISSSVASAVCDFDLLSLIESEVNGSDMLMKLSAFELLYELAESPNAMKFFSRTKFVQMLVSTISDVSIDSVLRSRAMSICGRLLSLDGMLKIVDPMSLKNILLAIDAWLESLKNQGTDECECALEVVGQIGSSIEGANLLLLQSPALAGHVVEAAFDQQARGQQLAALHALADICGEKRSESQKLLTGSAEECLRHLIYTAARNSSKLTPSGLFVSVLRQDSEVRLAAYRMISGLVSRPWCLLEVCTKQDIVDMITNPQMETTKIAMEARFNCCTAINKAFQSSTSLSGAAFSEVASKLQEAVRRGPYLARERAESVPVVATADRF</sequence>
<evidence type="ECO:0000313" key="1">
    <source>
        <dbReference type="EMBL" id="KAG9458091.1"/>
    </source>
</evidence>
<dbReference type="Proteomes" id="UP000825729">
    <property type="component" value="Unassembled WGS sequence"/>
</dbReference>
<dbReference type="GO" id="GO:0043248">
    <property type="term" value="P:proteasome assembly"/>
    <property type="evidence" value="ECO:0007669"/>
    <property type="project" value="InterPro"/>
</dbReference>
<dbReference type="PANTHER" id="PTHR13554:SF10">
    <property type="entry name" value="26S PROTEASOME NON-ATPASE REGULATORY SUBUNIT 5"/>
    <property type="match status" value="1"/>
</dbReference>
<dbReference type="EMBL" id="JAINDJ010000002">
    <property type="protein sequence ID" value="KAG9458091.1"/>
    <property type="molecule type" value="Genomic_DNA"/>
</dbReference>
<gene>
    <name evidence="1" type="ORF">H6P81_002599</name>
</gene>